<evidence type="ECO:0000313" key="7">
    <source>
        <dbReference type="Proteomes" id="UP000054736"/>
    </source>
</evidence>
<keyword evidence="2 4" id="KW-0238">DNA-binding</keyword>
<name>A0A0W0SPY6_9GAMM</name>
<evidence type="ECO:0000256" key="3">
    <source>
        <dbReference type="ARBA" id="ARBA00023163"/>
    </source>
</evidence>
<evidence type="ECO:0000256" key="2">
    <source>
        <dbReference type="ARBA" id="ARBA00023125"/>
    </source>
</evidence>
<feature type="DNA-binding region" description="H-T-H motif" evidence="4">
    <location>
        <begin position="27"/>
        <end position="46"/>
    </location>
</feature>
<dbReference type="PRINTS" id="PR00455">
    <property type="entry name" value="HTHTETR"/>
</dbReference>
<dbReference type="GO" id="GO:0003677">
    <property type="term" value="F:DNA binding"/>
    <property type="evidence" value="ECO:0007669"/>
    <property type="project" value="UniProtKB-UniRule"/>
</dbReference>
<dbReference type="OrthoDB" id="9809772at2"/>
<dbReference type="PROSITE" id="PS50977">
    <property type="entry name" value="HTH_TETR_2"/>
    <property type="match status" value="1"/>
</dbReference>
<keyword evidence="1" id="KW-0805">Transcription regulation</keyword>
<dbReference type="EMBL" id="LNXY01000028">
    <property type="protein sequence ID" value="KTC85466.1"/>
    <property type="molecule type" value="Genomic_DNA"/>
</dbReference>
<evidence type="ECO:0000256" key="4">
    <source>
        <dbReference type="PROSITE-ProRule" id="PRU00335"/>
    </source>
</evidence>
<dbReference type="AlphaFoldDB" id="A0A0W0SPY6"/>
<dbReference type="STRING" id="1212489.Ldro_2638"/>
<gene>
    <name evidence="6" type="ORF">Ldro_2638</name>
</gene>
<dbReference type="InterPro" id="IPR009057">
    <property type="entry name" value="Homeodomain-like_sf"/>
</dbReference>
<evidence type="ECO:0000256" key="1">
    <source>
        <dbReference type="ARBA" id="ARBA00023015"/>
    </source>
</evidence>
<comment type="caution">
    <text evidence="6">The sequence shown here is derived from an EMBL/GenBank/DDBJ whole genome shotgun (WGS) entry which is preliminary data.</text>
</comment>
<dbReference type="PATRIC" id="fig|1212489.4.peg.2780"/>
<accession>A0A0W0SPY6</accession>
<dbReference type="RefSeq" id="WP_058496910.1">
    <property type="nucleotide sequence ID" value="NZ_CAAAIU010000017.1"/>
</dbReference>
<protein>
    <submittedName>
        <fullName evidence="6">TetR family transcriptional regulator</fullName>
    </submittedName>
</protein>
<reference evidence="6 7" key="1">
    <citation type="submission" date="2015-11" db="EMBL/GenBank/DDBJ databases">
        <title>Genomic analysis of 38 Legionella species identifies large and diverse effector repertoires.</title>
        <authorList>
            <person name="Burstein D."/>
            <person name="Amaro F."/>
            <person name="Zusman T."/>
            <person name="Lifshitz Z."/>
            <person name="Cohen O."/>
            <person name="Gilbert J.A."/>
            <person name="Pupko T."/>
            <person name="Shuman H.A."/>
            <person name="Segal G."/>
        </authorList>
    </citation>
    <scope>NUCLEOTIDE SEQUENCE [LARGE SCALE GENOMIC DNA]</scope>
    <source>
        <strain evidence="6 7">ATCC 700990</strain>
    </source>
</reference>
<dbReference type="InterPro" id="IPR036271">
    <property type="entry name" value="Tet_transcr_reg_TetR-rel_C_sf"/>
</dbReference>
<keyword evidence="3" id="KW-0804">Transcription</keyword>
<organism evidence="6 7">
    <name type="scientific">Legionella drozanskii LLAP-1</name>
    <dbReference type="NCBI Taxonomy" id="1212489"/>
    <lineage>
        <taxon>Bacteria</taxon>
        <taxon>Pseudomonadati</taxon>
        <taxon>Pseudomonadota</taxon>
        <taxon>Gammaproteobacteria</taxon>
        <taxon>Legionellales</taxon>
        <taxon>Legionellaceae</taxon>
        <taxon>Legionella</taxon>
    </lineage>
</organism>
<dbReference type="Pfam" id="PF00440">
    <property type="entry name" value="TetR_N"/>
    <property type="match status" value="1"/>
</dbReference>
<proteinExistence type="predicted"/>
<dbReference type="PANTHER" id="PTHR47506">
    <property type="entry name" value="TRANSCRIPTIONAL REGULATORY PROTEIN"/>
    <property type="match status" value="1"/>
</dbReference>
<dbReference type="Proteomes" id="UP000054736">
    <property type="component" value="Unassembled WGS sequence"/>
</dbReference>
<feature type="domain" description="HTH tetR-type" evidence="5">
    <location>
        <begin position="4"/>
        <end position="64"/>
    </location>
</feature>
<dbReference type="SUPFAM" id="SSF46689">
    <property type="entry name" value="Homeodomain-like"/>
    <property type="match status" value="1"/>
</dbReference>
<dbReference type="Gene3D" id="1.10.357.10">
    <property type="entry name" value="Tetracycline Repressor, domain 2"/>
    <property type="match status" value="1"/>
</dbReference>
<dbReference type="InterPro" id="IPR001647">
    <property type="entry name" value="HTH_TetR"/>
</dbReference>
<sequence>MKLTTMQEKILNTAESLIQKLGYNAFSYKDIALVVGIKTSSIHYYYPTKEDLAVAVIEWQLERLTFSLNELKVDASLSLQQKLLNLVDLVISVTLNNDMKMCLGGMLASDVVSLPEKVKIKVRLFFNSLDKWINEVLVEENSKIEGLNLPVSNENLSKYLLVQLEGGLLLSRLYDDFSYIGTVKQFIKATF</sequence>
<evidence type="ECO:0000313" key="6">
    <source>
        <dbReference type="EMBL" id="KTC85466.1"/>
    </source>
</evidence>
<dbReference type="PANTHER" id="PTHR47506:SF1">
    <property type="entry name" value="HTH-TYPE TRANSCRIPTIONAL REGULATOR YJDC"/>
    <property type="match status" value="1"/>
</dbReference>
<keyword evidence="7" id="KW-1185">Reference proteome</keyword>
<dbReference type="SUPFAM" id="SSF48498">
    <property type="entry name" value="Tetracyclin repressor-like, C-terminal domain"/>
    <property type="match status" value="1"/>
</dbReference>
<evidence type="ECO:0000259" key="5">
    <source>
        <dbReference type="PROSITE" id="PS50977"/>
    </source>
</evidence>